<dbReference type="FunFam" id="1.25.40.10:FF:000158">
    <property type="entry name" value="pentatricopeptide repeat-containing protein At2g33680"/>
    <property type="match status" value="1"/>
</dbReference>
<evidence type="ECO:0000313" key="4">
    <source>
        <dbReference type="EMBL" id="EFJ25877.1"/>
    </source>
</evidence>
<feature type="compositionally biased region" description="Basic and acidic residues" evidence="3">
    <location>
        <begin position="426"/>
        <end position="441"/>
    </location>
</feature>
<dbReference type="PROSITE" id="PS51375">
    <property type="entry name" value="PPR"/>
    <property type="match status" value="5"/>
</dbReference>
<dbReference type="STRING" id="88036.D8RNJ8"/>
<feature type="repeat" description="PPR" evidence="2">
    <location>
        <begin position="22"/>
        <end position="56"/>
    </location>
</feature>
<dbReference type="OMA" id="MENACHL"/>
<dbReference type="PANTHER" id="PTHR47926:SF533">
    <property type="entry name" value="DYW DOMAIN-CONTAINING PROTEIN"/>
    <property type="match status" value="1"/>
</dbReference>
<name>D8RNJ8_SELML</name>
<proteinExistence type="predicted"/>
<dbReference type="InParanoid" id="D8RNJ8"/>
<dbReference type="InterPro" id="IPR011990">
    <property type="entry name" value="TPR-like_helical_dom_sf"/>
</dbReference>
<evidence type="ECO:0000256" key="3">
    <source>
        <dbReference type="SAM" id="MobiDB-lite"/>
    </source>
</evidence>
<dbReference type="KEGG" id="smo:SELMODRAFT_97920"/>
<feature type="repeat" description="PPR" evidence="2">
    <location>
        <begin position="216"/>
        <end position="246"/>
    </location>
</feature>
<evidence type="ECO:0000256" key="1">
    <source>
        <dbReference type="ARBA" id="ARBA00022737"/>
    </source>
</evidence>
<dbReference type="SUPFAM" id="SSF48452">
    <property type="entry name" value="TPR-like"/>
    <property type="match status" value="1"/>
</dbReference>
<dbReference type="InterPro" id="IPR046960">
    <property type="entry name" value="PPR_At4g14850-like_plant"/>
</dbReference>
<keyword evidence="5" id="KW-1185">Reference proteome</keyword>
<feature type="region of interest" description="Disordered" evidence="3">
    <location>
        <begin position="409"/>
        <end position="441"/>
    </location>
</feature>
<evidence type="ECO:0008006" key="6">
    <source>
        <dbReference type="Google" id="ProtNLM"/>
    </source>
</evidence>
<feature type="repeat" description="PPR" evidence="2">
    <location>
        <begin position="146"/>
        <end position="180"/>
    </location>
</feature>
<dbReference type="Pfam" id="PF01535">
    <property type="entry name" value="PPR"/>
    <property type="match status" value="8"/>
</dbReference>
<dbReference type="Pfam" id="PF13041">
    <property type="entry name" value="PPR_2"/>
    <property type="match status" value="1"/>
</dbReference>
<gene>
    <name evidence="4" type="ORF">SELMODRAFT_97920</name>
</gene>
<keyword evidence="1" id="KW-0677">Repeat</keyword>
<dbReference type="AlphaFoldDB" id="D8RNJ8"/>
<dbReference type="eggNOG" id="KOG4197">
    <property type="taxonomic scope" value="Eukaryota"/>
</dbReference>
<dbReference type="Proteomes" id="UP000001514">
    <property type="component" value="Unassembled WGS sequence"/>
</dbReference>
<dbReference type="Gene3D" id="1.25.40.10">
    <property type="entry name" value="Tetratricopeptide repeat domain"/>
    <property type="match status" value="3"/>
</dbReference>
<feature type="compositionally biased region" description="Basic residues" evidence="3">
    <location>
        <begin position="409"/>
        <end position="419"/>
    </location>
</feature>
<dbReference type="GO" id="GO:0048731">
    <property type="term" value="P:system development"/>
    <property type="evidence" value="ECO:0007669"/>
    <property type="project" value="UniProtKB-ARBA"/>
</dbReference>
<dbReference type="PANTHER" id="PTHR47926">
    <property type="entry name" value="PENTATRICOPEPTIDE REPEAT-CONTAINING PROTEIN"/>
    <property type="match status" value="1"/>
</dbReference>
<dbReference type="HOGENOM" id="CLU_002706_0_0_1"/>
<reference evidence="4 5" key="1">
    <citation type="journal article" date="2011" name="Science">
        <title>The Selaginella genome identifies genetic changes associated with the evolution of vascular plants.</title>
        <authorList>
            <person name="Banks J.A."/>
            <person name="Nishiyama T."/>
            <person name="Hasebe M."/>
            <person name="Bowman J.L."/>
            <person name="Gribskov M."/>
            <person name="dePamphilis C."/>
            <person name="Albert V.A."/>
            <person name="Aono N."/>
            <person name="Aoyama T."/>
            <person name="Ambrose B.A."/>
            <person name="Ashton N.W."/>
            <person name="Axtell M.J."/>
            <person name="Barker E."/>
            <person name="Barker M.S."/>
            <person name="Bennetzen J.L."/>
            <person name="Bonawitz N.D."/>
            <person name="Chapple C."/>
            <person name="Cheng C."/>
            <person name="Correa L.G."/>
            <person name="Dacre M."/>
            <person name="DeBarry J."/>
            <person name="Dreyer I."/>
            <person name="Elias M."/>
            <person name="Engstrom E.M."/>
            <person name="Estelle M."/>
            <person name="Feng L."/>
            <person name="Finet C."/>
            <person name="Floyd S.K."/>
            <person name="Frommer W.B."/>
            <person name="Fujita T."/>
            <person name="Gramzow L."/>
            <person name="Gutensohn M."/>
            <person name="Harholt J."/>
            <person name="Hattori M."/>
            <person name="Heyl A."/>
            <person name="Hirai T."/>
            <person name="Hiwatashi Y."/>
            <person name="Ishikawa M."/>
            <person name="Iwata M."/>
            <person name="Karol K.G."/>
            <person name="Koehler B."/>
            <person name="Kolukisaoglu U."/>
            <person name="Kubo M."/>
            <person name="Kurata T."/>
            <person name="Lalonde S."/>
            <person name="Li K."/>
            <person name="Li Y."/>
            <person name="Litt A."/>
            <person name="Lyons E."/>
            <person name="Manning G."/>
            <person name="Maruyama T."/>
            <person name="Michael T.P."/>
            <person name="Mikami K."/>
            <person name="Miyazaki S."/>
            <person name="Morinaga S."/>
            <person name="Murata T."/>
            <person name="Mueller-Roeber B."/>
            <person name="Nelson D.R."/>
            <person name="Obara M."/>
            <person name="Oguri Y."/>
            <person name="Olmstead R.G."/>
            <person name="Onodera N."/>
            <person name="Petersen B.L."/>
            <person name="Pils B."/>
            <person name="Prigge M."/>
            <person name="Rensing S.A."/>
            <person name="Riano-Pachon D.M."/>
            <person name="Roberts A.W."/>
            <person name="Sato Y."/>
            <person name="Scheller H.V."/>
            <person name="Schulz B."/>
            <person name="Schulz C."/>
            <person name="Shakirov E.V."/>
            <person name="Shibagaki N."/>
            <person name="Shinohara N."/>
            <person name="Shippen D.E."/>
            <person name="Soerensen I."/>
            <person name="Sotooka R."/>
            <person name="Sugimoto N."/>
            <person name="Sugita M."/>
            <person name="Sumikawa N."/>
            <person name="Tanurdzic M."/>
            <person name="Theissen G."/>
            <person name="Ulvskov P."/>
            <person name="Wakazuki S."/>
            <person name="Weng J.K."/>
            <person name="Willats W.W."/>
            <person name="Wipf D."/>
            <person name="Wolf P.G."/>
            <person name="Yang L."/>
            <person name="Zimmer A.D."/>
            <person name="Zhu Q."/>
            <person name="Mitros T."/>
            <person name="Hellsten U."/>
            <person name="Loque D."/>
            <person name="Otillar R."/>
            <person name="Salamov A."/>
            <person name="Schmutz J."/>
            <person name="Shapiro H."/>
            <person name="Lindquist E."/>
            <person name="Lucas S."/>
            <person name="Rokhsar D."/>
            <person name="Grigoriev I.V."/>
        </authorList>
    </citation>
    <scope>NUCLEOTIDE SEQUENCE [LARGE SCALE GENOMIC DNA]</scope>
</reference>
<dbReference type="NCBIfam" id="TIGR00756">
    <property type="entry name" value="PPR"/>
    <property type="match status" value="6"/>
</dbReference>
<evidence type="ECO:0000256" key="2">
    <source>
        <dbReference type="PROSITE-ProRule" id="PRU00708"/>
    </source>
</evidence>
<dbReference type="EMBL" id="GL377585">
    <property type="protein sequence ID" value="EFJ25877.1"/>
    <property type="molecule type" value="Genomic_DNA"/>
</dbReference>
<dbReference type="InterPro" id="IPR002885">
    <property type="entry name" value="PPR_rpt"/>
</dbReference>
<dbReference type="GO" id="GO:0003723">
    <property type="term" value="F:RNA binding"/>
    <property type="evidence" value="ECO:0007669"/>
    <property type="project" value="InterPro"/>
</dbReference>
<sequence length="441" mass="49684">MFGKCGSVAEARKIYDKVEDPGVHGNTIMLTAYTQNGYLREAKEMFDSMRDKGVVSWTSMVSGFAEHSRLREASDFFDKMPQWNVVTWNALLTGYARHGHLDEACSMFQVMPQLNLTSWTTVVSSLCQHGRLDEARILFERIPQWNTLSWNYMIQGYAKGRRLEDAKQLFDRMPYRDAASMPERDIVSWTAALQGFGEQGYVETATKMFQAMPLRDTIAWSAVMQALGENGHLEEAKRLFDSMPEPDSVDVVSWNMIIHGYAQSGQGDCGMLVFQAMVLDGTRPDNVTFTGVLLTCNHVGLLSQGEVMFVSMVEDHGLVPGVEHFNLLIDNLGRCGQLQRAEDVLHTMPYEADPLTWTTFLNLCKVHGDLKRAELAAERVVKLQPESSAPYVLLYNIYAVPDEKRKHGLLSRLSRKQRSKISAGSRLHDSGPRERSLGDIS</sequence>
<dbReference type="GO" id="GO:0009451">
    <property type="term" value="P:RNA modification"/>
    <property type="evidence" value="ECO:0007669"/>
    <property type="project" value="InterPro"/>
</dbReference>
<feature type="repeat" description="PPR" evidence="2">
    <location>
        <begin position="84"/>
        <end position="118"/>
    </location>
</feature>
<organism evidence="5">
    <name type="scientific">Selaginella moellendorffii</name>
    <name type="common">Spikemoss</name>
    <dbReference type="NCBI Taxonomy" id="88036"/>
    <lineage>
        <taxon>Eukaryota</taxon>
        <taxon>Viridiplantae</taxon>
        <taxon>Streptophyta</taxon>
        <taxon>Embryophyta</taxon>
        <taxon>Tracheophyta</taxon>
        <taxon>Lycopodiopsida</taxon>
        <taxon>Selaginellales</taxon>
        <taxon>Selaginellaceae</taxon>
        <taxon>Selaginella</taxon>
    </lineage>
</organism>
<protein>
    <recommendedName>
        <fullName evidence="6">Pentacotripeptide-repeat region of PRORP domain-containing protein</fullName>
    </recommendedName>
</protein>
<evidence type="ECO:0000313" key="5">
    <source>
        <dbReference type="Proteomes" id="UP000001514"/>
    </source>
</evidence>
<feature type="repeat" description="PPR" evidence="2">
    <location>
        <begin position="250"/>
        <end position="284"/>
    </location>
</feature>
<dbReference type="Gramene" id="EFJ25877">
    <property type="protein sequence ID" value="EFJ25877"/>
    <property type="gene ID" value="SELMODRAFT_97920"/>
</dbReference>
<accession>D8RNJ8</accession>